<keyword evidence="4 6" id="KW-0472">Membrane</keyword>
<feature type="transmembrane region" description="Helical" evidence="6">
    <location>
        <begin position="111"/>
        <end position="144"/>
    </location>
</feature>
<keyword evidence="7" id="KW-0808">Transferase</keyword>
<proteinExistence type="predicted"/>
<keyword evidence="3 6" id="KW-1133">Transmembrane helix</keyword>
<sequence length="312" mass="32630">MTAEPPVLPAPELDPAPAGPTGSTGWPRAVLRTSRPRQWPKNLLVFAAPVAAADRSRLTGLDLALVAFGVFTLASCAVYFVNDVVDAERDRRHPAKCTRPVASGDLAERHALLFAGGCVVLAAAGSAVIGSTGLAWCVAGYLGLSFLYSATLKHLPVLELTMVASGFVLRAIGGAAAARVAPSGWFVLVCSLGALLVAIAKRYTELAGLGTAATGHRPSLRHYSPAGLRLAQRAISVAMVGAFLSWGVLNGSAWGVGCHLLTAVPLAAGLLRFDHMIGRATLNRVEDLITRDRTMLLCEFAWLLLFIAGTAS</sequence>
<feature type="transmembrane region" description="Helical" evidence="6">
    <location>
        <begin position="294"/>
        <end position="311"/>
    </location>
</feature>
<evidence type="ECO:0000256" key="6">
    <source>
        <dbReference type="SAM" id="Phobius"/>
    </source>
</evidence>
<dbReference type="Proteomes" id="UP000319103">
    <property type="component" value="Unassembled WGS sequence"/>
</dbReference>
<dbReference type="GO" id="GO:0016757">
    <property type="term" value="F:glycosyltransferase activity"/>
    <property type="evidence" value="ECO:0007669"/>
    <property type="project" value="UniProtKB-KW"/>
</dbReference>
<comment type="caution">
    <text evidence="7">The sequence shown here is derived from an EMBL/GenBank/DDBJ whole genome shotgun (WGS) entry which is preliminary data.</text>
</comment>
<evidence type="ECO:0000256" key="2">
    <source>
        <dbReference type="ARBA" id="ARBA00022692"/>
    </source>
</evidence>
<name>A0A540W3M7_9ACTN</name>
<dbReference type="Pfam" id="PF01040">
    <property type="entry name" value="UbiA"/>
    <property type="match status" value="1"/>
</dbReference>
<feature type="transmembrane region" description="Helical" evidence="6">
    <location>
        <begin position="156"/>
        <end position="177"/>
    </location>
</feature>
<evidence type="ECO:0000256" key="1">
    <source>
        <dbReference type="ARBA" id="ARBA00004141"/>
    </source>
</evidence>
<dbReference type="InterPro" id="IPR000537">
    <property type="entry name" value="UbiA_prenyltransferase"/>
</dbReference>
<evidence type="ECO:0000256" key="3">
    <source>
        <dbReference type="ARBA" id="ARBA00022989"/>
    </source>
</evidence>
<feature type="transmembrane region" description="Helical" evidence="6">
    <location>
        <begin position="63"/>
        <end position="81"/>
    </location>
</feature>
<organism evidence="7 8">
    <name type="scientific">Kitasatospora acidiphila</name>
    <dbReference type="NCBI Taxonomy" id="2567942"/>
    <lineage>
        <taxon>Bacteria</taxon>
        <taxon>Bacillati</taxon>
        <taxon>Actinomycetota</taxon>
        <taxon>Actinomycetes</taxon>
        <taxon>Kitasatosporales</taxon>
        <taxon>Streptomycetaceae</taxon>
        <taxon>Kitasatospora</taxon>
    </lineage>
</organism>
<reference evidence="7 8" key="1">
    <citation type="submission" date="2019-06" db="EMBL/GenBank/DDBJ databases">
        <title>Description of Kitasatospora acidophila sp. nov. isolated from pine grove soil, and reclassification of Streptomyces novaecaesareae to Kitasatospora novaeceasareae comb. nov.</title>
        <authorList>
            <person name="Kim M.J."/>
        </authorList>
    </citation>
    <scope>NUCLEOTIDE SEQUENCE [LARGE SCALE GENOMIC DNA]</scope>
    <source>
        <strain evidence="7 8">MMS16-CNU292</strain>
    </source>
</reference>
<dbReference type="NCBIfam" id="NF008978">
    <property type="entry name" value="PRK12324.1-4"/>
    <property type="match status" value="1"/>
</dbReference>
<dbReference type="CDD" id="cd13963">
    <property type="entry name" value="PT_UbiA_2"/>
    <property type="match status" value="1"/>
</dbReference>
<dbReference type="InterPro" id="IPR044878">
    <property type="entry name" value="UbiA_sf"/>
</dbReference>
<keyword evidence="2 6" id="KW-0812">Transmembrane</keyword>
<protein>
    <submittedName>
        <fullName evidence="7">Decaprenyl-phosphate phosphoribosyltransferase</fullName>
        <ecNumber evidence="7">2.4.2.45</ecNumber>
    </submittedName>
</protein>
<dbReference type="GO" id="GO:0016765">
    <property type="term" value="F:transferase activity, transferring alkyl or aryl (other than methyl) groups"/>
    <property type="evidence" value="ECO:0007669"/>
    <property type="project" value="InterPro"/>
</dbReference>
<accession>A0A540W3M7</accession>
<dbReference type="GO" id="GO:0016020">
    <property type="term" value="C:membrane"/>
    <property type="evidence" value="ECO:0007669"/>
    <property type="project" value="UniProtKB-SubCell"/>
</dbReference>
<dbReference type="EMBL" id="VIGB01000003">
    <property type="protein sequence ID" value="TQF03629.1"/>
    <property type="molecule type" value="Genomic_DNA"/>
</dbReference>
<dbReference type="EC" id="2.4.2.45" evidence="7"/>
<feature type="transmembrane region" description="Helical" evidence="6">
    <location>
        <begin position="254"/>
        <end position="273"/>
    </location>
</feature>
<feature type="region of interest" description="Disordered" evidence="5">
    <location>
        <begin position="1"/>
        <end position="27"/>
    </location>
</feature>
<comment type="subcellular location">
    <subcellularLocation>
        <location evidence="1">Membrane</location>
        <topology evidence="1">Multi-pass membrane protein</topology>
    </subcellularLocation>
</comment>
<evidence type="ECO:0000256" key="4">
    <source>
        <dbReference type="ARBA" id="ARBA00023136"/>
    </source>
</evidence>
<keyword evidence="8" id="KW-1185">Reference proteome</keyword>
<dbReference type="RefSeq" id="WP_141634251.1">
    <property type="nucleotide sequence ID" value="NZ_VIGB01000003.1"/>
</dbReference>
<dbReference type="OrthoDB" id="9803632at2"/>
<feature type="compositionally biased region" description="Pro residues" evidence="5">
    <location>
        <begin position="1"/>
        <end position="18"/>
    </location>
</feature>
<evidence type="ECO:0000256" key="5">
    <source>
        <dbReference type="SAM" id="MobiDB-lite"/>
    </source>
</evidence>
<evidence type="ECO:0000313" key="8">
    <source>
        <dbReference type="Proteomes" id="UP000319103"/>
    </source>
</evidence>
<dbReference type="AlphaFoldDB" id="A0A540W3M7"/>
<evidence type="ECO:0000313" key="7">
    <source>
        <dbReference type="EMBL" id="TQF03629.1"/>
    </source>
</evidence>
<feature type="transmembrane region" description="Helical" evidence="6">
    <location>
        <begin position="183"/>
        <end position="200"/>
    </location>
</feature>
<gene>
    <name evidence="7" type="ORF">E6W39_17095</name>
</gene>
<keyword evidence="7" id="KW-0328">Glycosyltransferase</keyword>
<dbReference type="Gene3D" id="1.10.357.140">
    <property type="entry name" value="UbiA prenyltransferase"/>
    <property type="match status" value="1"/>
</dbReference>